<feature type="domain" description="DUF4484" evidence="1">
    <location>
        <begin position="387"/>
        <end position="467"/>
    </location>
</feature>
<dbReference type="InterPro" id="IPR053056">
    <property type="entry name" value="Lipid_Metab_Assoc_Protein"/>
</dbReference>
<dbReference type="AlphaFoldDB" id="A0AB34PX35"/>
<evidence type="ECO:0000259" key="1">
    <source>
        <dbReference type="Pfam" id="PF14831"/>
    </source>
</evidence>
<dbReference type="EMBL" id="AJIX01000015">
    <property type="protein sequence ID" value="KGR12415.1"/>
    <property type="molecule type" value="Genomic_DNA"/>
</dbReference>
<name>A0AB34PX35_CANAX</name>
<proteinExistence type="predicted"/>
<dbReference type="Pfam" id="PF14831">
    <property type="entry name" value="DUF4484"/>
    <property type="match status" value="1"/>
</dbReference>
<evidence type="ECO:0000313" key="3">
    <source>
        <dbReference type="Proteomes" id="UP000030161"/>
    </source>
</evidence>
<dbReference type="InterPro" id="IPR028115">
    <property type="entry name" value="DUF4484"/>
</dbReference>
<accession>A0AB34PX35</accession>
<organism evidence="2 3">
    <name type="scientific">Candida albicans P78048</name>
    <dbReference type="NCBI Taxonomy" id="1094989"/>
    <lineage>
        <taxon>Eukaryota</taxon>
        <taxon>Fungi</taxon>
        <taxon>Dikarya</taxon>
        <taxon>Ascomycota</taxon>
        <taxon>Saccharomycotina</taxon>
        <taxon>Pichiomycetes</taxon>
        <taxon>Debaryomycetaceae</taxon>
        <taxon>Candida/Lodderomyces clade</taxon>
        <taxon>Candida</taxon>
    </lineage>
</organism>
<reference evidence="2 3" key="1">
    <citation type="submission" date="2013-12" db="EMBL/GenBank/DDBJ databases">
        <title>The Genome Sequence of Candida albicans P78048.</title>
        <authorList>
            <consortium name="The Broad Institute Genome Sequencing Platform"/>
            <consortium name="The Broad Institute Genome Sequencing Center for Infectious Disease"/>
            <person name="Cuomo C."/>
            <person name="Bennett R."/>
            <person name="Hirakawa M."/>
            <person name="Noverr M."/>
            <person name="Mitchell A."/>
            <person name="Young S.K."/>
            <person name="Zeng Q."/>
            <person name="Gargeya S."/>
            <person name="Fitzgerald M."/>
            <person name="Abouelleil A."/>
            <person name="Alvarado L."/>
            <person name="Berlin A.M."/>
            <person name="Chapman S.B."/>
            <person name="Dewar J."/>
            <person name="Goldberg J."/>
            <person name="Griggs A."/>
            <person name="Gujja S."/>
            <person name="Hansen M."/>
            <person name="Howarth C."/>
            <person name="Imamovic A."/>
            <person name="Larimer J."/>
            <person name="McCowan C."/>
            <person name="Murphy C."/>
            <person name="Pearson M."/>
            <person name="Priest M."/>
            <person name="Roberts A."/>
            <person name="Saif S."/>
            <person name="Shea T."/>
            <person name="Sykes S."/>
            <person name="Wortman J."/>
            <person name="Nusbaum C."/>
            <person name="Birren B."/>
        </authorList>
    </citation>
    <scope>NUCLEOTIDE SEQUENCE [LARGE SCALE GENOMIC DNA]</scope>
    <source>
        <strain evidence="2 3">P78048</strain>
    </source>
</reference>
<dbReference type="InterPro" id="IPR018626">
    <property type="entry name" value="LCHN/Anr2"/>
</dbReference>
<dbReference type="Pfam" id="PF09804">
    <property type="entry name" value="DENND11"/>
    <property type="match status" value="2"/>
</dbReference>
<gene>
    <name evidence="2" type="ORF">MG3_02492</name>
</gene>
<protein>
    <recommendedName>
        <fullName evidence="1">DUF4484 domain-containing protein</fullName>
    </recommendedName>
</protein>
<sequence length="477" mass="54223">MSSNIIALFIAEFDVRSGYKLVHQEAKIAGFDFDGLEYKVLPSGIQEFGTSTVLFSHWFQGKVYYGLSKYYQYIIGDDSRDRNNVKMFAMGVLCEPKPSVWKPNEFIDNGWEYADAIHQKLVSFVHSGEYVGLKGIPKVVPNVDNHLLTNLPEMFRSLGPLVFVLYKQSLLRKRILIFNQHHKSYDDQDILPSGVDNLYNISSFCYLISLLSVVPQEIDFVEAPTYSQPVYQIGLTDMGGELLKCRGYIGSTNDDILKDNAVYDIGVIIDEHAKVFDYAQQPLRATNKDYQKFGLIYSELPRTRDGFTNSSGISSDDLSSIRSDVSKDFSGSVVGDTPSWWKTDATEPVSWTESIWSAFSWFATAGQYGDVPPPPRVPDKVDLVDLVNIVGYFHKLTKKWFYMINEAVLEVWDDQASTDDQPLTRRICLELTYQDVVEMELDPYSNADLEFLKQFVLLYWEVVDSVEIGMGLNSICC</sequence>
<dbReference type="PANTHER" id="PTHR28153">
    <property type="entry name" value="PROTEIN, PUTATIVE-RELATED"/>
    <property type="match status" value="1"/>
</dbReference>
<comment type="caution">
    <text evidence="2">The sequence shown here is derived from an EMBL/GenBank/DDBJ whole genome shotgun (WGS) entry which is preliminary data.</text>
</comment>
<evidence type="ECO:0000313" key="2">
    <source>
        <dbReference type="EMBL" id="KGR12415.1"/>
    </source>
</evidence>
<dbReference type="Proteomes" id="UP000030161">
    <property type="component" value="Unassembled WGS sequence"/>
</dbReference>
<dbReference type="GO" id="GO:0005811">
    <property type="term" value="C:lipid droplet"/>
    <property type="evidence" value="ECO:0007669"/>
    <property type="project" value="TreeGrafter"/>
</dbReference>
<dbReference type="PANTHER" id="PTHR28153:SF1">
    <property type="entry name" value="DUF4484 DOMAIN-CONTAINING PROTEIN"/>
    <property type="match status" value="1"/>
</dbReference>